<dbReference type="Proteomes" id="UP000768646">
    <property type="component" value="Unassembled WGS sequence"/>
</dbReference>
<sequence length="311" mass="35624">MKDKETLEELIRFKEALTRSENESDSSSSVGMYVGNRGRKLKRKARYAYRGKLGIPSNILTDKRTVYYGLKQRTVIQRKKRRTTSGDTEGDVSTNSDDPYHDIHIDELLAPIVHPADLSRHRSYHKSLTQSCLANLSIQLLDVIAEEREYNIKLSKLLFILLGDDWSIQMAFLTNEKIDIKEKNDVTETCGDPAVKLEQDLPSDNNNKSSSMFPILSTTNDISQSVASQKQSHVETLPVVNNCLFQELNQYMGLTQNDISDLRRLLQSAFDRSNEYIKCLMQIRNDIIHAERLIKKVYEWCAETAKKADES</sequence>
<protein>
    <submittedName>
        <fullName evidence="1">Uncharacterized protein</fullName>
    </submittedName>
</protein>
<accession>A0ACB7CD05</accession>
<evidence type="ECO:0000313" key="1">
    <source>
        <dbReference type="EMBL" id="KAG4304739.1"/>
    </source>
</evidence>
<dbReference type="EMBL" id="JABTEG010000006">
    <property type="protein sequence ID" value="KAG4304739.1"/>
    <property type="molecule type" value="Genomic_DNA"/>
</dbReference>
<organism evidence="1 2">
    <name type="scientific">Pneumocystis oryctolagi</name>
    <dbReference type="NCBI Taxonomy" id="42067"/>
    <lineage>
        <taxon>Eukaryota</taxon>
        <taxon>Fungi</taxon>
        <taxon>Dikarya</taxon>
        <taxon>Ascomycota</taxon>
        <taxon>Taphrinomycotina</taxon>
        <taxon>Pneumocystomycetes</taxon>
        <taxon>Pneumocystaceae</taxon>
        <taxon>Pneumocystis</taxon>
    </lineage>
</organism>
<name>A0ACB7CD05_9ASCO</name>
<keyword evidence="2" id="KW-1185">Reference proteome</keyword>
<reference evidence="1 2" key="1">
    <citation type="journal article" date="2021" name="Commun. Biol.">
        <title>Genomic insights into the host specific adaptation of the Pneumocystis genus.</title>
        <authorList>
            <person name="Cisse O.H."/>
            <person name="Ma L."/>
            <person name="Dekker J.P."/>
            <person name="Khil P.P."/>
            <person name="Youn J.-H."/>
            <person name="Brenchley J.M."/>
            <person name="Blair R."/>
            <person name="Pahar B."/>
            <person name="Chabe M."/>
            <person name="Van Rompay K.K.A."/>
            <person name="Keesler R."/>
            <person name="Sukura A."/>
            <person name="Hirsch V."/>
            <person name="Kutty G."/>
            <person name="Liu Y."/>
            <person name="Peng L."/>
            <person name="Chen J."/>
            <person name="Song J."/>
            <person name="Weissenbacher-Lang C."/>
            <person name="Xu J."/>
            <person name="Upham N.S."/>
            <person name="Stajich J.E."/>
            <person name="Cuomo C.A."/>
            <person name="Cushion M.T."/>
            <person name="Kovacs J.A."/>
        </authorList>
    </citation>
    <scope>NUCLEOTIDE SEQUENCE [LARGE SCALE GENOMIC DNA]</scope>
    <source>
        <strain evidence="1 2">RABM</strain>
    </source>
</reference>
<comment type="caution">
    <text evidence="1">The sequence shown here is derived from an EMBL/GenBank/DDBJ whole genome shotgun (WGS) entry which is preliminary data.</text>
</comment>
<evidence type="ECO:0000313" key="2">
    <source>
        <dbReference type="Proteomes" id="UP000768646"/>
    </source>
</evidence>
<gene>
    <name evidence="1" type="ORF">PORY_001792</name>
</gene>
<proteinExistence type="predicted"/>